<sequence>MSPFAIVLRQLVHTYRLLISPWLPQSCRFI</sequence>
<evidence type="ECO:0000313" key="1">
    <source>
        <dbReference type="EMBL" id="SVC98946.1"/>
    </source>
</evidence>
<reference evidence="1" key="1">
    <citation type="submission" date="2018-05" db="EMBL/GenBank/DDBJ databases">
        <authorList>
            <person name="Lanie J.A."/>
            <person name="Ng W.-L."/>
            <person name="Kazmierczak K.M."/>
            <person name="Andrzejewski T.M."/>
            <person name="Davidsen T.M."/>
            <person name="Wayne K.J."/>
            <person name="Tettelin H."/>
            <person name="Glass J.I."/>
            <person name="Rusch D."/>
            <person name="Podicherti R."/>
            <person name="Tsui H.-C.T."/>
            <person name="Winkler M.E."/>
        </authorList>
    </citation>
    <scope>NUCLEOTIDE SEQUENCE</scope>
</reference>
<proteinExistence type="predicted"/>
<feature type="non-terminal residue" evidence="1">
    <location>
        <position position="30"/>
    </location>
</feature>
<accession>A0A382RMS3</accession>
<protein>
    <submittedName>
        <fullName evidence="1">Uncharacterized protein</fullName>
    </submittedName>
</protein>
<gene>
    <name evidence="1" type="ORF">METZ01_LOCUS351800</name>
</gene>
<dbReference type="AlphaFoldDB" id="A0A382RMS3"/>
<dbReference type="EMBL" id="UINC01122865">
    <property type="protein sequence ID" value="SVC98946.1"/>
    <property type="molecule type" value="Genomic_DNA"/>
</dbReference>
<organism evidence="1">
    <name type="scientific">marine metagenome</name>
    <dbReference type="NCBI Taxonomy" id="408172"/>
    <lineage>
        <taxon>unclassified sequences</taxon>
        <taxon>metagenomes</taxon>
        <taxon>ecological metagenomes</taxon>
    </lineage>
</organism>
<name>A0A382RMS3_9ZZZZ</name>